<name>A0A1F7UL09_9BACT</name>
<organism evidence="2 3">
    <name type="scientific">Candidatus Uhrbacteria bacterium RIFCSPHIGHO2_12_FULL_57_11</name>
    <dbReference type="NCBI Taxonomy" id="1802398"/>
    <lineage>
        <taxon>Bacteria</taxon>
        <taxon>Candidatus Uhriibacteriota</taxon>
    </lineage>
</organism>
<proteinExistence type="predicted"/>
<feature type="domain" description="Glycosyltransferase 2-like" evidence="1">
    <location>
        <begin position="5"/>
        <end position="120"/>
    </location>
</feature>
<dbReference type="Gene3D" id="3.90.550.10">
    <property type="entry name" value="Spore Coat Polysaccharide Biosynthesis Protein SpsA, Chain A"/>
    <property type="match status" value="1"/>
</dbReference>
<reference evidence="2 3" key="1">
    <citation type="journal article" date="2016" name="Nat. Commun.">
        <title>Thousands of microbial genomes shed light on interconnected biogeochemical processes in an aquifer system.</title>
        <authorList>
            <person name="Anantharaman K."/>
            <person name="Brown C.T."/>
            <person name="Hug L.A."/>
            <person name="Sharon I."/>
            <person name="Castelle C.J."/>
            <person name="Probst A.J."/>
            <person name="Thomas B.C."/>
            <person name="Singh A."/>
            <person name="Wilkins M.J."/>
            <person name="Karaoz U."/>
            <person name="Brodie E.L."/>
            <person name="Williams K.H."/>
            <person name="Hubbard S.S."/>
            <person name="Banfield J.F."/>
        </authorList>
    </citation>
    <scope>NUCLEOTIDE SEQUENCE [LARGE SCALE GENOMIC DNA]</scope>
</reference>
<dbReference type="Proteomes" id="UP000176598">
    <property type="component" value="Unassembled WGS sequence"/>
</dbReference>
<dbReference type="CDD" id="cd04186">
    <property type="entry name" value="GT_2_like_c"/>
    <property type="match status" value="1"/>
</dbReference>
<evidence type="ECO:0000313" key="2">
    <source>
        <dbReference type="EMBL" id="OGL78961.1"/>
    </source>
</evidence>
<gene>
    <name evidence="2" type="ORF">A3F28_01520</name>
</gene>
<dbReference type="InterPro" id="IPR029044">
    <property type="entry name" value="Nucleotide-diphossugar_trans"/>
</dbReference>
<dbReference type="SUPFAM" id="SSF53448">
    <property type="entry name" value="Nucleotide-diphospho-sugar transferases"/>
    <property type="match status" value="1"/>
</dbReference>
<comment type="caution">
    <text evidence="2">The sequence shown here is derived from an EMBL/GenBank/DDBJ whole genome shotgun (WGS) entry which is preliminary data.</text>
</comment>
<dbReference type="PANTHER" id="PTHR43179:SF7">
    <property type="entry name" value="RHAMNOSYLTRANSFERASE WBBL"/>
    <property type="match status" value="1"/>
</dbReference>
<accession>A0A1F7UL09</accession>
<dbReference type="PANTHER" id="PTHR43179">
    <property type="entry name" value="RHAMNOSYLTRANSFERASE WBBL"/>
    <property type="match status" value="1"/>
</dbReference>
<dbReference type="InterPro" id="IPR001173">
    <property type="entry name" value="Glyco_trans_2-like"/>
</dbReference>
<dbReference type="AlphaFoldDB" id="A0A1F7UL09"/>
<evidence type="ECO:0000313" key="3">
    <source>
        <dbReference type="Proteomes" id="UP000176598"/>
    </source>
</evidence>
<dbReference type="Pfam" id="PF00535">
    <property type="entry name" value="Glycos_transf_2"/>
    <property type="match status" value="1"/>
</dbReference>
<protein>
    <recommendedName>
        <fullName evidence="1">Glycosyltransferase 2-like domain-containing protein</fullName>
    </recommendedName>
</protein>
<dbReference type="EMBL" id="MGEG01000024">
    <property type="protein sequence ID" value="OGL78961.1"/>
    <property type="molecule type" value="Genomic_DNA"/>
</dbReference>
<sequence length="283" mass="31730">MIDVSVIIVSWNTRELLGRCLKSLFEQTHGVSFEVFVVENASSDDSAEMVRSEFTQVNLIANDANLGFARANNQAIAEAKGEYVLLLNPDTELIDDGISNLVAVARKHPEAGIVGGKILNPDRSIQASVRRFPTLCSQVLITLKFHHAFPDIPCLRRYFANDVNPESEQSADQVMGAFFLISRQALNIVGTLDERFFIWFEEVDYCKRVVNAGLKVLYTPVAQVVHHGGESFAQVFALKKQKMFNASLAKYMRKHFGRRAWLAIQILRPVSLLLAWFSGFVHG</sequence>
<evidence type="ECO:0000259" key="1">
    <source>
        <dbReference type="Pfam" id="PF00535"/>
    </source>
</evidence>